<accession>E9GH11</accession>
<evidence type="ECO:0000313" key="1">
    <source>
        <dbReference type="EMBL" id="EFX81120.1"/>
    </source>
</evidence>
<protein>
    <submittedName>
        <fullName evidence="1">Uncharacterized protein</fullName>
    </submittedName>
</protein>
<dbReference type="Proteomes" id="UP000000305">
    <property type="component" value="Unassembled WGS sequence"/>
</dbReference>
<dbReference type="AlphaFoldDB" id="E9GH11"/>
<dbReference type="OrthoDB" id="6396769at2759"/>
<dbReference type="PhylomeDB" id="E9GH11"/>
<proteinExistence type="predicted"/>
<name>E9GH11_DAPPU</name>
<dbReference type="HOGENOM" id="CLU_131713_0_0_1"/>
<organism evidence="1 2">
    <name type="scientific">Daphnia pulex</name>
    <name type="common">Water flea</name>
    <dbReference type="NCBI Taxonomy" id="6669"/>
    <lineage>
        <taxon>Eukaryota</taxon>
        <taxon>Metazoa</taxon>
        <taxon>Ecdysozoa</taxon>
        <taxon>Arthropoda</taxon>
        <taxon>Crustacea</taxon>
        <taxon>Branchiopoda</taxon>
        <taxon>Diplostraca</taxon>
        <taxon>Cladocera</taxon>
        <taxon>Anomopoda</taxon>
        <taxon>Daphniidae</taxon>
        <taxon>Daphnia</taxon>
    </lineage>
</organism>
<reference evidence="1 2" key="1">
    <citation type="journal article" date="2011" name="Science">
        <title>The ecoresponsive genome of Daphnia pulex.</title>
        <authorList>
            <person name="Colbourne J.K."/>
            <person name="Pfrender M.E."/>
            <person name="Gilbert D."/>
            <person name="Thomas W.K."/>
            <person name="Tucker A."/>
            <person name="Oakley T.H."/>
            <person name="Tokishita S."/>
            <person name="Aerts A."/>
            <person name="Arnold G.J."/>
            <person name="Basu M.K."/>
            <person name="Bauer D.J."/>
            <person name="Caceres C.E."/>
            <person name="Carmel L."/>
            <person name="Casola C."/>
            <person name="Choi J.H."/>
            <person name="Detter J.C."/>
            <person name="Dong Q."/>
            <person name="Dusheyko S."/>
            <person name="Eads B.D."/>
            <person name="Frohlich T."/>
            <person name="Geiler-Samerotte K.A."/>
            <person name="Gerlach D."/>
            <person name="Hatcher P."/>
            <person name="Jogdeo S."/>
            <person name="Krijgsveld J."/>
            <person name="Kriventseva E.V."/>
            <person name="Kultz D."/>
            <person name="Laforsch C."/>
            <person name="Lindquist E."/>
            <person name="Lopez J."/>
            <person name="Manak J.R."/>
            <person name="Muller J."/>
            <person name="Pangilinan J."/>
            <person name="Patwardhan R.P."/>
            <person name="Pitluck S."/>
            <person name="Pritham E.J."/>
            <person name="Rechtsteiner A."/>
            <person name="Rho M."/>
            <person name="Rogozin I.B."/>
            <person name="Sakarya O."/>
            <person name="Salamov A."/>
            <person name="Schaack S."/>
            <person name="Shapiro H."/>
            <person name="Shiga Y."/>
            <person name="Skalitzky C."/>
            <person name="Smith Z."/>
            <person name="Souvorov A."/>
            <person name="Sung W."/>
            <person name="Tang Z."/>
            <person name="Tsuchiya D."/>
            <person name="Tu H."/>
            <person name="Vos H."/>
            <person name="Wang M."/>
            <person name="Wolf Y.I."/>
            <person name="Yamagata H."/>
            <person name="Yamada T."/>
            <person name="Ye Y."/>
            <person name="Shaw J.R."/>
            <person name="Andrews J."/>
            <person name="Crease T.J."/>
            <person name="Tang H."/>
            <person name="Lucas S.M."/>
            <person name="Robertson H.M."/>
            <person name="Bork P."/>
            <person name="Koonin E.V."/>
            <person name="Zdobnov E.M."/>
            <person name="Grigoriev I.V."/>
            <person name="Lynch M."/>
            <person name="Boore J.L."/>
        </authorList>
    </citation>
    <scope>NUCLEOTIDE SEQUENCE [LARGE SCALE GENOMIC DNA]</scope>
</reference>
<dbReference type="EMBL" id="GL732544">
    <property type="protein sequence ID" value="EFX81120.1"/>
    <property type="molecule type" value="Genomic_DNA"/>
</dbReference>
<dbReference type="KEGG" id="dpx:DAPPUDRAFT_242591"/>
<dbReference type="InParanoid" id="E9GH11"/>
<evidence type="ECO:0000313" key="2">
    <source>
        <dbReference type="Proteomes" id="UP000000305"/>
    </source>
</evidence>
<gene>
    <name evidence="1" type="ORF">DAPPUDRAFT_242591</name>
</gene>
<keyword evidence="2" id="KW-1185">Reference proteome</keyword>
<sequence length="130" mass="14285">MNGYPISQTQHERFSQLESDLLDVKLAFVDAMTFRFFDQCSALASYQPADPVLSGKPMYSQAVRGQQAPVLVASFTTSAMPLECISLAGMEKLLDSSAGVLIPVSVRKKDNIIFVRLKDPADLDRTNSIL</sequence>